<dbReference type="KEGG" id="vg:65109370"/>
<dbReference type="GeneID" id="65109370"/>
<dbReference type="Pfam" id="PF25744">
    <property type="entry name" value="T4_Y13H"/>
    <property type="match status" value="1"/>
</dbReference>
<dbReference type="EMBL" id="LT614807">
    <property type="protein sequence ID" value="SCN45915.1"/>
    <property type="molecule type" value="Genomic_DNA"/>
</dbReference>
<keyword evidence="2" id="KW-1185">Reference proteome</keyword>
<reference evidence="2" key="1">
    <citation type="submission" date="2016-09" db="EMBL/GenBank/DDBJ databases">
        <authorList>
            <person name="Kajsik M."/>
        </authorList>
    </citation>
    <scope>NUCLEOTIDE SEQUENCE [LARGE SCALE GENOMIC DNA]</scope>
</reference>
<organism evidence="1 2">
    <name type="scientific">Cronobacter phage Pet-CM3-4</name>
    <dbReference type="NCBI Taxonomy" id="1892569"/>
    <lineage>
        <taxon>Viruses</taxon>
        <taxon>Duplodnaviria</taxon>
        <taxon>Heunggongvirae</taxon>
        <taxon>Uroviricota</taxon>
        <taxon>Caudoviricetes</taxon>
        <taxon>Pantevenvirales</taxon>
        <taxon>Straboviridae</taxon>
        <taxon>Tevenvirinae</taxon>
        <taxon>Karamvirus</taxon>
        <taxon>Karamvirus petcm34</taxon>
    </lineage>
</organism>
<dbReference type="RefSeq" id="YP_010091837.1">
    <property type="nucleotide sequence ID" value="NC_055726.1"/>
</dbReference>
<dbReference type="Proteomes" id="UP000279601">
    <property type="component" value="Segment"/>
</dbReference>
<sequence>MGYHECWAIINSSTGCVVIFDNHYCVYGEEGAAWETCLKVRAANPERSYTVKKTKLMLPWHSR</sequence>
<dbReference type="InterPro" id="IPR057969">
    <property type="entry name" value="T4_Y13H-like"/>
</dbReference>
<protein>
    <submittedName>
        <fullName evidence="1">Uncharacterized protein</fullName>
    </submittedName>
</protein>
<proteinExistence type="predicted"/>
<evidence type="ECO:0000313" key="2">
    <source>
        <dbReference type="Proteomes" id="UP000279601"/>
    </source>
</evidence>
<evidence type="ECO:0000313" key="1">
    <source>
        <dbReference type="EMBL" id="SCN45915.1"/>
    </source>
</evidence>
<accession>A0A1D3RKY0</accession>
<name>A0A1D3RKY0_9CAUD</name>